<proteinExistence type="predicted"/>
<evidence type="ECO:0000256" key="1">
    <source>
        <dbReference type="SAM" id="MobiDB-lite"/>
    </source>
</evidence>
<organism evidence="2 3">
    <name type="scientific">Kitasatospora cineracea</name>
    <dbReference type="NCBI Taxonomy" id="88074"/>
    <lineage>
        <taxon>Bacteria</taxon>
        <taxon>Bacillati</taxon>
        <taxon>Actinomycetota</taxon>
        <taxon>Actinomycetes</taxon>
        <taxon>Kitasatosporales</taxon>
        <taxon>Streptomycetaceae</taxon>
        <taxon>Kitasatospora</taxon>
    </lineage>
</organism>
<feature type="compositionally biased region" description="Basic and acidic residues" evidence="1">
    <location>
        <begin position="126"/>
        <end position="135"/>
    </location>
</feature>
<dbReference type="AlphaFoldDB" id="A0A8G1X852"/>
<comment type="caution">
    <text evidence="2">The sequence shown here is derived from an EMBL/GenBank/DDBJ whole genome shotgun (WGS) entry which is preliminary data.</text>
</comment>
<dbReference type="Proteomes" id="UP000267408">
    <property type="component" value="Unassembled WGS sequence"/>
</dbReference>
<reference evidence="2 3" key="1">
    <citation type="submission" date="2018-11" db="EMBL/GenBank/DDBJ databases">
        <title>Sequencing the genomes of 1000 actinobacteria strains.</title>
        <authorList>
            <person name="Klenk H.-P."/>
        </authorList>
    </citation>
    <scope>NUCLEOTIDE SEQUENCE [LARGE SCALE GENOMIC DNA]</scope>
    <source>
        <strain evidence="2 3">DSM 44780</strain>
    </source>
</reference>
<feature type="compositionally biased region" description="Gly residues" evidence="1">
    <location>
        <begin position="136"/>
        <end position="149"/>
    </location>
</feature>
<accession>A0A8G1X852</accession>
<evidence type="ECO:0000313" key="3">
    <source>
        <dbReference type="Proteomes" id="UP000267408"/>
    </source>
</evidence>
<dbReference type="InterPro" id="IPR045428">
    <property type="entry name" value="EACC1"/>
</dbReference>
<gene>
    <name evidence="2" type="ORF">EDD39_5537</name>
</gene>
<sequence>MMRVTAQRTGKQGELTGAQIRLSGADPIGETAALWEWLRGEEQLRGLVKAVTPPPGEGELGGAVEVLQVALGATGVAGVLARSLTVWLRTRRSDLKVTVTRDGGGATTVEVSNLAPGQVEEVLRRALDGGTERGDGAGPGGGRGGEGDA</sequence>
<feature type="region of interest" description="Disordered" evidence="1">
    <location>
        <begin position="126"/>
        <end position="149"/>
    </location>
</feature>
<dbReference type="Pfam" id="PF19953">
    <property type="entry name" value="EACC1"/>
    <property type="match status" value="1"/>
</dbReference>
<evidence type="ECO:0000313" key="2">
    <source>
        <dbReference type="EMBL" id="ROR37397.1"/>
    </source>
</evidence>
<protein>
    <submittedName>
        <fullName evidence="2">Uncharacterized protein</fullName>
    </submittedName>
</protein>
<dbReference type="EMBL" id="RJVJ01000002">
    <property type="protein sequence ID" value="ROR37397.1"/>
    <property type="molecule type" value="Genomic_DNA"/>
</dbReference>
<name>A0A8G1X852_9ACTN</name>